<reference evidence="2" key="1">
    <citation type="submission" date="2021-03" db="EMBL/GenBank/DDBJ databases">
        <title>Evolutionary innovations through gain and loss of genes in the ectomycorrhizal Boletales.</title>
        <authorList>
            <person name="Wu G."/>
            <person name="Miyauchi S."/>
            <person name="Morin E."/>
            <person name="Yang Z.-L."/>
            <person name="Xu J."/>
            <person name="Martin F.M."/>
        </authorList>
    </citation>
    <scope>NUCLEOTIDE SEQUENCE</scope>
    <source>
        <strain evidence="2">BR01</strain>
    </source>
</reference>
<dbReference type="EMBL" id="JAGFBS010000016">
    <property type="protein sequence ID" value="KAG6374923.1"/>
    <property type="molecule type" value="Genomic_DNA"/>
</dbReference>
<comment type="caution">
    <text evidence="2">The sequence shown here is derived from an EMBL/GenBank/DDBJ whole genome shotgun (WGS) entry which is preliminary data.</text>
</comment>
<gene>
    <name evidence="2" type="ORF">JVT61DRAFT_3666</name>
</gene>
<name>A0A8I2YPU4_9AGAM</name>
<proteinExistence type="predicted"/>
<protein>
    <submittedName>
        <fullName evidence="2">Uncharacterized protein</fullName>
    </submittedName>
</protein>
<dbReference type="Proteomes" id="UP000683000">
    <property type="component" value="Unassembled WGS sequence"/>
</dbReference>
<dbReference type="AlphaFoldDB" id="A0A8I2YPU4"/>
<evidence type="ECO:0000313" key="2">
    <source>
        <dbReference type="EMBL" id="KAG6374923.1"/>
    </source>
</evidence>
<organism evidence="2 3">
    <name type="scientific">Boletus reticuloceps</name>
    <dbReference type="NCBI Taxonomy" id="495285"/>
    <lineage>
        <taxon>Eukaryota</taxon>
        <taxon>Fungi</taxon>
        <taxon>Dikarya</taxon>
        <taxon>Basidiomycota</taxon>
        <taxon>Agaricomycotina</taxon>
        <taxon>Agaricomycetes</taxon>
        <taxon>Agaricomycetidae</taxon>
        <taxon>Boletales</taxon>
        <taxon>Boletineae</taxon>
        <taxon>Boletaceae</taxon>
        <taxon>Boletoideae</taxon>
        <taxon>Boletus</taxon>
    </lineage>
</organism>
<accession>A0A8I2YPU4</accession>
<dbReference type="OrthoDB" id="2630948at2759"/>
<keyword evidence="3" id="KW-1185">Reference proteome</keyword>
<evidence type="ECO:0000313" key="3">
    <source>
        <dbReference type="Proteomes" id="UP000683000"/>
    </source>
</evidence>
<sequence length="357" mass="40846">MGSDDHISDGDSEIEEGDAGSSLSARKGREWFLGIHDLEGLVSGWMKGLDNFFQNPCENTEKAAIQVLHELREVGKRKRYMEDLQPFIHVNERPTYSSSLLFSVSFGSSALTCMDIQKSGFAKMILRVAKELMEIDSHSAFLQSSFRKYQWRESLLLSLAKLTLGFSMKDSQLILTEIDELTSQTTGTSQVNPWKLLELISEWNIIPMAVKPHSIFFLSSEDNFIAACFYWLLGAINKTKEMDFKPRDLKRIYTAICRLDENAWLNWKISSLGKDILSLSKMLWDDHKKWMLQAHQNQDFIDGQCHTCMHLNDSQKCIQYVHVQENGLQHSMKNHLVIPEEGDTISPMVCPTVQLSL</sequence>
<evidence type="ECO:0000256" key="1">
    <source>
        <dbReference type="SAM" id="MobiDB-lite"/>
    </source>
</evidence>
<feature type="region of interest" description="Disordered" evidence="1">
    <location>
        <begin position="1"/>
        <end position="22"/>
    </location>
</feature>